<feature type="compositionally biased region" description="Basic residues" evidence="1">
    <location>
        <begin position="1"/>
        <end position="12"/>
    </location>
</feature>
<organism evidence="2 3">
    <name type="scientific">Alteromonas australica</name>
    <dbReference type="NCBI Taxonomy" id="589873"/>
    <lineage>
        <taxon>Bacteria</taxon>
        <taxon>Pseudomonadati</taxon>
        <taxon>Pseudomonadota</taxon>
        <taxon>Gammaproteobacteria</taxon>
        <taxon>Alteromonadales</taxon>
        <taxon>Alteromonadaceae</taxon>
        <taxon>Alteromonas/Salinimonas group</taxon>
        <taxon>Alteromonas</taxon>
    </lineage>
</organism>
<comment type="caution">
    <text evidence="2">The sequence shown here is derived from an EMBL/GenBank/DDBJ whole genome shotgun (WGS) entry which is preliminary data.</text>
</comment>
<feature type="region of interest" description="Disordered" evidence="1">
    <location>
        <begin position="1"/>
        <end position="21"/>
    </location>
</feature>
<dbReference type="EMBL" id="DNAN01000509">
    <property type="protein sequence ID" value="HAW76924.1"/>
    <property type="molecule type" value="Genomic_DNA"/>
</dbReference>
<gene>
    <name evidence="2" type="ORF">DCW74_14470</name>
</gene>
<protein>
    <submittedName>
        <fullName evidence="2">Uncharacterized protein</fullName>
    </submittedName>
</protein>
<dbReference type="Proteomes" id="UP000263517">
    <property type="component" value="Unassembled WGS sequence"/>
</dbReference>
<reference evidence="2 3" key="1">
    <citation type="journal article" date="2018" name="Nat. Biotechnol.">
        <title>A standardized bacterial taxonomy based on genome phylogeny substantially revises the tree of life.</title>
        <authorList>
            <person name="Parks D.H."/>
            <person name="Chuvochina M."/>
            <person name="Waite D.W."/>
            <person name="Rinke C."/>
            <person name="Skarshewski A."/>
            <person name="Chaumeil P.A."/>
            <person name="Hugenholtz P."/>
        </authorList>
    </citation>
    <scope>NUCLEOTIDE SEQUENCE [LARGE SCALE GENOMIC DNA]</scope>
    <source>
        <strain evidence="2">UBA11978</strain>
    </source>
</reference>
<evidence type="ECO:0000313" key="2">
    <source>
        <dbReference type="EMBL" id="HAW76924.1"/>
    </source>
</evidence>
<proteinExistence type="predicted"/>
<evidence type="ECO:0000313" key="3">
    <source>
        <dbReference type="Proteomes" id="UP000263517"/>
    </source>
</evidence>
<sequence length="103" mass="11818">MSETKRKRKRKAPPADPQKELEAKIRKEVDDLVYSREGKMDRLMVYDLGTSIQICRVDKTIIVGEILFASPTRDLSIRVDDSTLSHLICWSDQVPTLRSLLDS</sequence>
<dbReference type="AlphaFoldDB" id="A0A350P6K7"/>
<evidence type="ECO:0000256" key="1">
    <source>
        <dbReference type="SAM" id="MobiDB-lite"/>
    </source>
</evidence>
<name>A0A350P6K7_9ALTE</name>
<accession>A0A350P6K7</accession>